<organism evidence="1 2">
    <name type="scientific">Sphenostylis stenocarpa</name>
    <dbReference type="NCBI Taxonomy" id="92480"/>
    <lineage>
        <taxon>Eukaryota</taxon>
        <taxon>Viridiplantae</taxon>
        <taxon>Streptophyta</taxon>
        <taxon>Embryophyta</taxon>
        <taxon>Tracheophyta</taxon>
        <taxon>Spermatophyta</taxon>
        <taxon>Magnoliopsida</taxon>
        <taxon>eudicotyledons</taxon>
        <taxon>Gunneridae</taxon>
        <taxon>Pentapetalae</taxon>
        <taxon>rosids</taxon>
        <taxon>fabids</taxon>
        <taxon>Fabales</taxon>
        <taxon>Fabaceae</taxon>
        <taxon>Papilionoideae</taxon>
        <taxon>50 kb inversion clade</taxon>
        <taxon>NPAAA clade</taxon>
        <taxon>indigoferoid/millettioid clade</taxon>
        <taxon>Phaseoleae</taxon>
        <taxon>Sphenostylis</taxon>
    </lineage>
</organism>
<dbReference type="EMBL" id="OY731399">
    <property type="protein sequence ID" value="CAJ1931827.1"/>
    <property type="molecule type" value="Genomic_DNA"/>
</dbReference>
<keyword evidence="2" id="KW-1185">Reference proteome</keyword>
<proteinExistence type="predicted"/>
<feature type="non-terminal residue" evidence="1">
    <location>
        <position position="54"/>
    </location>
</feature>
<dbReference type="Proteomes" id="UP001189624">
    <property type="component" value="Chromosome 2"/>
</dbReference>
<dbReference type="Gramene" id="rna-AYBTSS11_LOCUS5473">
    <property type="protein sequence ID" value="CAJ1931827.1"/>
    <property type="gene ID" value="gene-AYBTSS11_LOCUS5473"/>
</dbReference>
<feature type="non-terminal residue" evidence="1">
    <location>
        <position position="1"/>
    </location>
</feature>
<evidence type="ECO:0000313" key="1">
    <source>
        <dbReference type="EMBL" id="CAJ1931827.1"/>
    </source>
</evidence>
<dbReference type="AlphaFoldDB" id="A0AA86S2Y2"/>
<protein>
    <submittedName>
        <fullName evidence="1">Uncharacterized protein</fullName>
    </submittedName>
</protein>
<reference evidence="1" key="1">
    <citation type="submission" date="2023-10" db="EMBL/GenBank/DDBJ databases">
        <authorList>
            <person name="Domelevo Entfellner J.-B."/>
        </authorList>
    </citation>
    <scope>NUCLEOTIDE SEQUENCE</scope>
</reference>
<name>A0AA86S2Y2_9FABA</name>
<evidence type="ECO:0000313" key="2">
    <source>
        <dbReference type="Proteomes" id="UP001189624"/>
    </source>
</evidence>
<gene>
    <name evidence="1" type="ORF">AYBTSS11_LOCUS5473</name>
</gene>
<sequence length="54" mass="6218">HTRVLRSRAALMSLPTCLRLCSTYNGHIVDEIMTHGICYKGHILVIVRNDTFYK</sequence>
<accession>A0AA86S2Y2</accession>